<feature type="domain" description="ZU5" evidence="2">
    <location>
        <begin position="3"/>
        <end position="27"/>
    </location>
</feature>
<dbReference type="Pfam" id="PF00791">
    <property type="entry name" value="ZU5"/>
    <property type="match status" value="1"/>
</dbReference>
<organism evidence="3 4">
    <name type="scientific">Dibothriocephalus latus</name>
    <name type="common">Fish tapeworm</name>
    <name type="synonym">Diphyllobothrium latum</name>
    <dbReference type="NCBI Taxonomy" id="60516"/>
    <lineage>
        <taxon>Eukaryota</taxon>
        <taxon>Metazoa</taxon>
        <taxon>Spiralia</taxon>
        <taxon>Lophotrochozoa</taxon>
        <taxon>Platyhelminthes</taxon>
        <taxon>Cestoda</taxon>
        <taxon>Eucestoda</taxon>
        <taxon>Diphyllobothriidea</taxon>
        <taxon>Diphyllobothriidae</taxon>
        <taxon>Dibothriocephalus</taxon>
    </lineage>
</organism>
<dbReference type="InterPro" id="IPR000906">
    <property type="entry name" value="ZU5_dom"/>
</dbReference>
<name>A0A3P7NGL3_DIBLA</name>
<evidence type="ECO:0000313" key="3">
    <source>
        <dbReference type="EMBL" id="VDN34768.1"/>
    </source>
</evidence>
<gene>
    <name evidence="3" type="ORF">DILT_LOCUS16595</name>
</gene>
<evidence type="ECO:0000259" key="2">
    <source>
        <dbReference type="Pfam" id="PF00791"/>
    </source>
</evidence>
<reference evidence="3 4" key="1">
    <citation type="submission" date="2018-11" db="EMBL/GenBank/DDBJ databases">
        <authorList>
            <consortium name="Pathogen Informatics"/>
        </authorList>
    </citation>
    <scope>NUCLEOTIDE SEQUENCE [LARGE SCALE GENOMIC DNA]</scope>
</reference>
<protein>
    <recommendedName>
        <fullName evidence="2">ZU5 domain-containing protein</fullName>
    </recommendedName>
</protein>
<evidence type="ECO:0000256" key="1">
    <source>
        <dbReference type="SAM" id="MobiDB-lite"/>
    </source>
</evidence>
<dbReference type="OrthoDB" id="5973910at2759"/>
<proteinExistence type="predicted"/>
<evidence type="ECO:0000313" key="4">
    <source>
        <dbReference type="Proteomes" id="UP000281553"/>
    </source>
</evidence>
<dbReference type="EMBL" id="UYRU01085875">
    <property type="protein sequence ID" value="VDN34768.1"/>
    <property type="molecule type" value="Genomic_DNA"/>
</dbReference>
<keyword evidence="4" id="KW-1185">Reference proteome</keyword>
<feature type="region of interest" description="Disordered" evidence="1">
    <location>
        <begin position="35"/>
        <end position="66"/>
    </location>
</feature>
<dbReference type="Proteomes" id="UP000281553">
    <property type="component" value="Unassembled WGS sequence"/>
</dbReference>
<sequence>MPLLKPLILTFPHCAQVSLGNWSFRILCFCNPHASTSPAASANAATSGGLSGTNSQSFDSGSVGASPAVFDWTWKVSVKSPPS</sequence>
<accession>A0A3P7NGL3</accession>
<feature type="compositionally biased region" description="Low complexity" evidence="1">
    <location>
        <begin position="35"/>
        <end position="48"/>
    </location>
</feature>
<dbReference type="AlphaFoldDB" id="A0A3P7NGL3"/>